<reference evidence="1" key="2">
    <citation type="journal article" date="2015" name="Fish Shellfish Immunol.">
        <title>Early steps in the European eel (Anguilla anguilla)-Vibrio vulnificus interaction in the gills: Role of the RtxA13 toxin.</title>
        <authorList>
            <person name="Callol A."/>
            <person name="Pajuelo D."/>
            <person name="Ebbesson L."/>
            <person name="Teles M."/>
            <person name="MacKenzie S."/>
            <person name="Amaro C."/>
        </authorList>
    </citation>
    <scope>NUCLEOTIDE SEQUENCE</scope>
</reference>
<evidence type="ECO:0000313" key="1">
    <source>
        <dbReference type="EMBL" id="JAH64999.1"/>
    </source>
</evidence>
<protein>
    <submittedName>
        <fullName evidence="1">Uncharacterized protein</fullName>
    </submittedName>
</protein>
<reference evidence="1" key="1">
    <citation type="submission" date="2014-11" db="EMBL/GenBank/DDBJ databases">
        <authorList>
            <person name="Amaro Gonzalez C."/>
        </authorList>
    </citation>
    <scope>NUCLEOTIDE SEQUENCE</scope>
</reference>
<sequence length="12" mass="1290">MAVLTKITKTIA</sequence>
<dbReference type="EMBL" id="GBXM01043578">
    <property type="protein sequence ID" value="JAH64999.1"/>
    <property type="molecule type" value="Transcribed_RNA"/>
</dbReference>
<proteinExistence type="predicted"/>
<name>A0A0E9UGJ4_ANGAN</name>
<organism evidence="1">
    <name type="scientific">Anguilla anguilla</name>
    <name type="common">European freshwater eel</name>
    <name type="synonym">Muraena anguilla</name>
    <dbReference type="NCBI Taxonomy" id="7936"/>
    <lineage>
        <taxon>Eukaryota</taxon>
        <taxon>Metazoa</taxon>
        <taxon>Chordata</taxon>
        <taxon>Craniata</taxon>
        <taxon>Vertebrata</taxon>
        <taxon>Euteleostomi</taxon>
        <taxon>Actinopterygii</taxon>
        <taxon>Neopterygii</taxon>
        <taxon>Teleostei</taxon>
        <taxon>Anguilliformes</taxon>
        <taxon>Anguillidae</taxon>
        <taxon>Anguilla</taxon>
    </lineage>
</organism>
<accession>A0A0E9UGJ4</accession>